<dbReference type="Gene3D" id="1.10.287.950">
    <property type="entry name" value="Methyl-accepting chemotaxis protein"/>
    <property type="match status" value="1"/>
</dbReference>
<evidence type="ECO:0000259" key="4">
    <source>
        <dbReference type="PROSITE" id="PS50111"/>
    </source>
</evidence>
<dbReference type="PROSITE" id="PS50112">
    <property type="entry name" value="PAS"/>
    <property type="match status" value="1"/>
</dbReference>
<evidence type="ECO:0000256" key="2">
    <source>
        <dbReference type="PROSITE-ProRule" id="PRU00284"/>
    </source>
</evidence>
<feature type="domain" description="Methyl-accepting transducer" evidence="4">
    <location>
        <begin position="258"/>
        <end position="435"/>
    </location>
</feature>
<dbReference type="Pfam" id="PF13426">
    <property type="entry name" value="PAS_9"/>
    <property type="match status" value="1"/>
</dbReference>
<dbReference type="Pfam" id="PF08447">
    <property type="entry name" value="PAS_3"/>
    <property type="match status" value="1"/>
</dbReference>
<dbReference type="SMART" id="SM00086">
    <property type="entry name" value="PAC"/>
    <property type="match status" value="2"/>
</dbReference>
<dbReference type="SUPFAM" id="SSF55785">
    <property type="entry name" value="PYP-like sensor domain (PAS domain)"/>
    <property type="match status" value="2"/>
</dbReference>
<dbReference type="PROSITE" id="PS50111">
    <property type="entry name" value="CHEMOTAXIS_TRANSDUC_2"/>
    <property type="match status" value="1"/>
</dbReference>
<feature type="domain" description="PAC" evidence="6">
    <location>
        <begin position="217"/>
        <end position="271"/>
    </location>
</feature>
<dbReference type="InterPro" id="IPR000014">
    <property type="entry name" value="PAS"/>
</dbReference>
<evidence type="ECO:0000313" key="8">
    <source>
        <dbReference type="Proteomes" id="UP000183986"/>
    </source>
</evidence>
<feature type="coiled-coil region" evidence="3">
    <location>
        <begin position="10"/>
        <end position="37"/>
    </location>
</feature>
<dbReference type="InterPro" id="IPR050903">
    <property type="entry name" value="Bact_Chemotaxis_MeTrfase"/>
</dbReference>
<accession>A0A1M2UXJ7</accession>
<dbReference type="PROSITE" id="PS50113">
    <property type="entry name" value="PAC"/>
    <property type="match status" value="1"/>
</dbReference>
<dbReference type="InterPro" id="IPR013655">
    <property type="entry name" value="PAS_fold_3"/>
</dbReference>
<dbReference type="RefSeq" id="WP_072678182.1">
    <property type="nucleotide sequence ID" value="NZ_MPKY01000001.1"/>
</dbReference>
<keyword evidence="3" id="KW-0175">Coiled coil</keyword>
<dbReference type="InterPro" id="IPR004089">
    <property type="entry name" value="MCPsignal_dom"/>
</dbReference>
<reference evidence="7" key="1">
    <citation type="submission" date="2016-11" db="EMBL/GenBank/DDBJ databases">
        <title>Draft Genome Sequence of Marinobacter hydrocarbonoclasticus strain STW2, a polyaromatic aromatic hydrocarbon degrading and denitrifying bacterium from rhizosphere of Seagrass Enhalus acodoides.</title>
        <authorList>
            <person name="Ling J."/>
            <person name="Dong J."/>
        </authorList>
    </citation>
    <scope>NUCLEOTIDE SEQUENCE [LARGE SCALE GENOMIC DNA]</scope>
    <source>
        <strain evidence="7">STW2</strain>
    </source>
</reference>
<keyword evidence="1 2" id="KW-0807">Transducer</keyword>
<dbReference type="Proteomes" id="UP000183986">
    <property type="component" value="Unassembled WGS sequence"/>
</dbReference>
<evidence type="ECO:0000259" key="5">
    <source>
        <dbReference type="PROSITE" id="PS50112"/>
    </source>
</evidence>
<dbReference type="NCBIfam" id="TIGR00229">
    <property type="entry name" value="sensory_box"/>
    <property type="match status" value="2"/>
</dbReference>
<gene>
    <name evidence="7" type="ORF">BEE62_07780</name>
</gene>
<dbReference type="InterPro" id="IPR004090">
    <property type="entry name" value="Chemotax_Me-accpt_rcpt"/>
</dbReference>
<dbReference type="CDD" id="cd00130">
    <property type="entry name" value="PAS"/>
    <property type="match status" value="2"/>
</dbReference>
<dbReference type="PRINTS" id="PR00260">
    <property type="entry name" value="CHEMTRNSDUCR"/>
</dbReference>
<dbReference type="SMART" id="SM00283">
    <property type="entry name" value="MA"/>
    <property type="match status" value="1"/>
</dbReference>
<dbReference type="PANTHER" id="PTHR24422:SF10">
    <property type="entry name" value="CHEMOTAXIS PROTEIN METHYLTRANSFERASE 2"/>
    <property type="match status" value="1"/>
</dbReference>
<dbReference type="GO" id="GO:0007165">
    <property type="term" value="P:signal transduction"/>
    <property type="evidence" value="ECO:0007669"/>
    <property type="project" value="UniProtKB-KW"/>
</dbReference>
<evidence type="ECO:0000256" key="1">
    <source>
        <dbReference type="ARBA" id="ARBA00023224"/>
    </source>
</evidence>
<dbReference type="GO" id="GO:0004888">
    <property type="term" value="F:transmembrane signaling receptor activity"/>
    <property type="evidence" value="ECO:0007669"/>
    <property type="project" value="InterPro"/>
</dbReference>
<keyword evidence="8" id="KW-1185">Reference proteome</keyword>
<proteinExistence type="predicted"/>
<comment type="caution">
    <text evidence="7">The sequence shown here is derived from an EMBL/GenBank/DDBJ whole genome shotgun (WGS) entry which is preliminary data.</text>
</comment>
<evidence type="ECO:0000313" key="7">
    <source>
        <dbReference type="EMBL" id="OJT00003.1"/>
    </source>
</evidence>
<dbReference type="SUPFAM" id="SSF58104">
    <property type="entry name" value="Methyl-accepting chemotaxis protein (MCP) signaling domain"/>
    <property type="match status" value="1"/>
</dbReference>
<dbReference type="GO" id="GO:0016020">
    <property type="term" value="C:membrane"/>
    <property type="evidence" value="ECO:0007669"/>
    <property type="project" value="InterPro"/>
</dbReference>
<dbReference type="PANTHER" id="PTHR24422">
    <property type="entry name" value="CHEMOTAXIS PROTEIN METHYLTRANSFERASE"/>
    <property type="match status" value="1"/>
</dbReference>
<dbReference type="EMBL" id="MPKY01000001">
    <property type="protein sequence ID" value="OJT00003.1"/>
    <property type="molecule type" value="Genomic_DNA"/>
</dbReference>
<dbReference type="SMART" id="SM00091">
    <property type="entry name" value="PAS"/>
    <property type="match status" value="2"/>
</dbReference>
<dbReference type="AlphaFoldDB" id="A0A1M2UXJ7"/>
<dbReference type="Pfam" id="PF00015">
    <property type="entry name" value="MCPsignal"/>
    <property type="match status" value="1"/>
</dbReference>
<organism evidence="7 8">
    <name type="scientific">Marinobacter nauticus</name>
    <name type="common">Marinobacter hydrocarbonoclasticus</name>
    <name type="synonym">Marinobacter aquaeolei</name>
    <dbReference type="NCBI Taxonomy" id="2743"/>
    <lineage>
        <taxon>Bacteria</taxon>
        <taxon>Pseudomonadati</taxon>
        <taxon>Pseudomonadota</taxon>
        <taxon>Gammaproteobacteria</taxon>
        <taxon>Pseudomonadales</taxon>
        <taxon>Marinobacteraceae</taxon>
        <taxon>Marinobacter</taxon>
    </lineage>
</organism>
<dbReference type="Gene3D" id="3.30.450.20">
    <property type="entry name" value="PAS domain"/>
    <property type="match status" value="2"/>
</dbReference>
<dbReference type="InterPro" id="IPR035965">
    <property type="entry name" value="PAS-like_dom_sf"/>
</dbReference>
<evidence type="ECO:0008006" key="9">
    <source>
        <dbReference type="Google" id="ProtNLM"/>
    </source>
</evidence>
<dbReference type="OrthoDB" id="9765776at2"/>
<evidence type="ECO:0000259" key="6">
    <source>
        <dbReference type="PROSITE" id="PS50113"/>
    </source>
</evidence>
<protein>
    <recommendedName>
        <fullName evidence="9">Methyl-accepting chemotaxis sensory transducer with Pas/Pac sensor</fullName>
    </recommendedName>
</protein>
<evidence type="ECO:0000256" key="3">
    <source>
        <dbReference type="SAM" id="Coils"/>
    </source>
</evidence>
<sequence length="435" mass="47828">MLGFVKQSAFIECKNRLDRSQETANQLERMLEAIRGAVGYVVFTPQGFVEQCNEKLLEVLGYEKSQVIGKHHRAFVEPDYADSAEYGQFWNDLGAGKFVHGLFPRVNSQGKKVWLEGSYFPVRGESGEVVNVVKIAADVTTTVTEGADKEALLTALDSYMAVIKFSPEGTVLDANTNFLRVMGYELSDILGYPHRKFCFDDFYRDNPDFWKRLAAGESFSGRFQRRDAYGQVVWLEATYSPVYDELGRVNKIVKFAMDITEQVNRSDAARESAAATSEETSQIASHSTNAIEEAIKVTDQVTKEVAEALDLSQALEEQAAKIQGIVTTIQGVADQTNLLALNAAIEAARAGEVGRGFAVVADEVRTLAARTAGSLSEISSVVQANNEMIMDLRLRMARVNELSSNSSDQITSLSQGIVEVDRGISELAQTVANLK</sequence>
<dbReference type="GO" id="GO:0006935">
    <property type="term" value="P:chemotaxis"/>
    <property type="evidence" value="ECO:0007669"/>
    <property type="project" value="InterPro"/>
</dbReference>
<name>A0A1M2UXJ7_MARNT</name>
<feature type="domain" description="PAS" evidence="5">
    <location>
        <begin position="23"/>
        <end position="79"/>
    </location>
</feature>
<dbReference type="InterPro" id="IPR000700">
    <property type="entry name" value="PAS-assoc_C"/>
</dbReference>
<dbReference type="InterPro" id="IPR001610">
    <property type="entry name" value="PAC"/>
</dbReference>